<feature type="transmembrane region" description="Helical" evidence="6">
    <location>
        <begin position="20"/>
        <end position="39"/>
    </location>
</feature>
<dbReference type="Proteomes" id="UP001151760">
    <property type="component" value="Unassembled WGS sequence"/>
</dbReference>
<reference evidence="7" key="1">
    <citation type="journal article" date="2022" name="Int. J. Mol. Sci.">
        <title>Draft Genome of Tanacetum Coccineum: Genomic Comparison of Closely Related Tanacetum-Family Plants.</title>
        <authorList>
            <person name="Yamashiro T."/>
            <person name="Shiraishi A."/>
            <person name="Nakayama K."/>
            <person name="Satake H."/>
        </authorList>
    </citation>
    <scope>NUCLEOTIDE SEQUENCE</scope>
</reference>
<keyword evidence="3 6" id="KW-1133">Transmembrane helix</keyword>
<reference evidence="7" key="2">
    <citation type="submission" date="2022-01" db="EMBL/GenBank/DDBJ databases">
        <authorList>
            <person name="Yamashiro T."/>
            <person name="Shiraishi A."/>
            <person name="Satake H."/>
            <person name="Nakayama K."/>
        </authorList>
    </citation>
    <scope>NUCLEOTIDE SEQUENCE</scope>
</reference>
<accession>A0ABQ5CAJ3</accession>
<evidence type="ECO:0000256" key="6">
    <source>
        <dbReference type="SAM" id="Phobius"/>
    </source>
</evidence>
<dbReference type="InterPro" id="IPR050186">
    <property type="entry name" value="TPT_transporter"/>
</dbReference>
<evidence type="ECO:0000313" key="8">
    <source>
        <dbReference type="Proteomes" id="UP001151760"/>
    </source>
</evidence>
<protein>
    <recommendedName>
        <fullName evidence="9">Sugar phosphate transporter domain-containing protein</fullName>
    </recommendedName>
</protein>
<organism evidence="7 8">
    <name type="scientific">Tanacetum coccineum</name>
    <dbReference type="NCBI Taxonomy" id="301880"/>
    <lineage>
        <taxon>Eukaryota</taxon>
        <taxon>Viridiplantae</taxon>
        <taxon>Streptophyta</taxon>
        <taxon>Embryophyta</taxon>
        <taxon>Tracheophyta</taxon>
        <taxon>Spermatophyta</taxon>
        <taxon>Magnoliopsida</taxon>
        <taxon>eudicotyledons</taxon>
        <taxon>Gunneridae</taxon>
        <taxon>Pentapetalae</taxon>
        <taxon>asterids</taxon>
        <taxon>campanulids</taxon>
        <taxon>Asterales</taxon>
        <taxon>Asteraceae</taxon>
        <taxon>Asteroideae</taxon>
        <taxon>Anthemideae</taxon>
        <taxon>Anthemidinae</taxon>
        <taxon>Tanacetum</taxon>
    </lineage>
</organism>
<name>A0ABQ5CAJ3_9ASTR</name>
<keyword evidence="4 6" id="KW-0472">Membrane</keyword>
<evidence type="ECO:0000256" key="3">
    <source>
        <dbReference type="ARBA" id="ARBA00022989"/>
    </source>
</evidence>
<feature type="transmembrane region" description="Helical" evidence="6">
    <location>
        <begin position="108"/>
        <end position="127"/>
    </location>
</feature>
<proteinExistence type="predicted"/>
<feature type="transmembrane region" description="Helical" evidence="6">
    <location>
        <begin position="84"/>
        <end position="102"/>
    </location>
</feature>
<comment type="caution">
    <text evidence="7">The sequence shown here is derived from an EMBL/GenBank/DDBJ whole genome shotgun (WGS) entry which is preliminary data.</text>
</comment>
<feature type="region of interest" description="Disordered" evidence="5">
    <location>
        <begin position="137"/>
        <end position="164"/>
    </location>
</feature>
<evidence type="ECO:0000313" key="7">
    <source>
        <dbReference type="EMBL" id="GJT24100.1"/>
    </source>
</evidence>
<feature type="compositionally biased region" description="Basic and acidic residues" evidence="5">
    <location>
        <begin position="150"/>
        <end position="164"/>
    </location>
</feature>
<dbReference type="PANTHER" id="PTHR11132">
    <property type="entry name" value="SOLUTE CARRIER FAMILY 35"/>
    <property type="match status" value="1"/>
</dbReference>
<gene>
    <name evidence="7" type="ORF">Tco_0894037</name>
</gene>
<evidence type="ECO:0000256" key="2">
    <source>
        <dbReference type="ARBA" id="ARBA00022692"/>
    </source>
</evidence>
<comment type="subcellular location">
    <subcellularLocation>
        <location evidence="1">Membrane</location>
        <topology evidence="1">Multi-pass membrane protein</topology>
    </subcellularLocation>
</comment>
<evidence type="ECO:0008006" key="9">
    <source>
        <dbReference type="Google" id="ProtNLM"/>
    </source>
</evidence>
<evidence type="ECO:0000256" key="1">
    <source>
        <dbReference type="ARBA" id="ARBA00004141"/>
    </source>
</evidence>
<feature type="transmembrane region" description="Helical" evidence="6">
    <location>
        <begin position="54"/>
        <end position="77"/>
    </location>
</feature>
<sequence>MKRKSLDPGSVLIYCTWEGLMWKTTPITVFFLVTLMPWLDPPDALSFKWDVNNFIAVLISALLGFLLQWSGALALGATSATSHVVLGQFKTCIILLGGYLLFSSDPGYSSIFGAFVAICGMTVYTSLNIKENQDKCNQLPKQTTPNQKPKTIEDQNEKTDVDST</sequence>
<evidence type="ECO:0000256" key="5">
    <source>
        <dbReference type="SAM" id="MobiDB-lite"/>
    </source>
</evidence>
<dbReference type="SUPFAM" id="SSF103481">
    <property type="entry name" value="Multidrug resistance efflux transporter EmrE"/>
    <property type="match status" value="1"/>
</dbReference>
<keyword evidence="2 6" id="KW-0812">Transmembrane</keyword>
<keyword evidence="8" id="KW-1185">Reference proteome</keyword>
<feature type="compositionally biased region" description="Polar residues" evidence="5">
    <location>
        <begin position="137"/>
        <end position="149"/>
    </location>
</feature>
<dbReference type="EMBL" id="BQNB010014109">
    <property type="protein sequence ID" value="GJT24100.1"/>
    <property type="molecule type" value="Genomic_DNA"/>
</dbReference>
<dbReference type="InterPro" id="IPR037185">
    <property type="entry name" value="EmrE-like"/>
</dbReference>
<evidence type="ECO:0000256" key="4">
    <source>
        <dbReference type="ARBA" id="ARBA00023136"/>
    </source>
</evidence>